<dbReference type="Gene3D" id="3.40.50.10810">
    <property type="entry name" value="Tandem AAA-ATPase domain"/>
    <property type="match status" value="1"/>
</dbReference>
<dbReference type="InterPro" id="IPR049730">
    <property type="entry name" value="SNF2/RAD54-like_C"/>
</dbReference>
<evidence type="ECO:0000259" key="7">
    <source>
        <dbReference type="PROSITE" id="PS51194"/>
    </source>
</evidence>
<keyword evidence="9" id="KW-1185">Reference proteome</keyword>
<name>A0ABR5HE93_9HYPH</name>
<keyword evidence="2" id="KW-0862">Zinc</keyword>
<evidence type="ECO:0000256" key="1">
    <source>
        <dbReference type="ARBA" id="ARBA00022801"/>
    </source>
</evidence>
<protein>
    <submittedName>
        <fullName evidence="8">Serine/threonine protein phosphatase</fullName>
    </submittedName>
</protein>
<feature type="region of interest" description="Disordered" evidence="4">
    <location>
        <begin position="289"/>
        <end position="314"/>
    </location>
</feature>
<feature type="domain" description="Helicase ATP-binding" evidence="6">
    <location>
        <begin position="699"/>
        <end position="859"/>
    </location>
</feature>
<dbReference type="InterPro" id="IPR000330">
    <property type="entry name" value="SNF2_N"/>
</dbReference>
<keyword evidence="2" id="KW-0479">Metal-binding</keyword>
<feature type="domain" description="SWIM-type" evidence="5">
    <location>
        <begin position="57"/>
        <end position="95"/>
    </location>
</feature>
<feature type="domain" description="Helicase C-terminal" evidence="7">
    <location>
        <begin position="986"/>
        <end position="1140"/>
    </location>
</feature>
<accession>A0ABR5HE93</accession>
<feature type="coiled-coil region" evidence="3">
    <location>
        <begin position="970"/>
        <end position="997"/>
    </location>
</feature>
<dbReference type="Pfam" id="PF04434">
    <property type="entry name" value="SWIM"/>
    <property type="match status" value="1"/>
</dbReference>
<dbReference type="InterPro" id="IPR001650">
    <property type="entry name" value="Helicase_C-like"/>
</dbReference>
<sequence>MRRTSSFTERDILRNCGHASFHDGARDLAAGRVREIECDGDKTIEGDVESRTGKTVYSVTVAVEKGRTGTVITGHCTCPDRTNCRHVAAVLLGAFRGTVLRAPPPPPPTPETRAARLLQLQDSAGPEALPSELESWIRTLDRARRTGSEAFPPEIDRRLIYVLLALPGHGGTAPRLGVAPMQARILKSGALSAKARPVEPYAIVHAGTPSAYLRPSDLRILKSLAGRPREAEADAPPAYFLLDEAGAEILERVLATGRARFGTVLGPALAAGPPRPGRIDWVEGEETLAPHPRLDDGDGTGAGPGEGADETTSQGTVLALAARPPAYLDPGSGLVGPIEVGVPPHLAAALMAAPAVPAASARALNAALAEAVPDLPLRLPEPPRETIVDVAPVPVLRLFQIEAPAPFLYGQPPSTVPVRLAALSFRYGPVAVPFGDPRQRPSRLAGGRLHVVERDGPAERRAVARLLAHGLSPLQERRTPLALGYAQHQAHARDFLPDAGEDAWPAIQAEALPGLEAAGFEVTADPSFRGRVLHPDGAVEVAIRESTGIDWLELDLGVEIEGERIPLAEPVAALLAQPGFAIETLDETSPEPVLVPLPDGRVLALPAARLRPILLALRELSLGGTGEGGRLKLGLVDAATLAALERASAEARIAWRGGESLRAMGRRLLAEGGIPPVAPPEGFRAALRPYQAEGLSWLSFLREAGLGGILADDMGLGKTVQALALIAREKADGRLDRPALVVAPTSLMANWRREAERFAPDLAVLVLHGLGRREHFDAIPRHDLVLTTYPLVARDQAVLGAQAWHLLVLDEAQTIKNPDAATTRIIRALTARHRFCLSGTPLENNLAELWSLFSFACPGLLGERRTFARDWRTPIEKHGDAERGRLLARRIRPFLLRRTKEEVARDLPAKTEITEEVEMGEAQRALYESIRLSMHARVREAIAAKGWERSRIVVLDALLKLRQACCDPRLLKLDHAAEAASAKLERLEELLEALLAEGRRVLVFSQFTAMLALIKPRLDRAGIAYTELTGRTRDREGAIRRFETGAARVFLISLKAGGTGLNLVAADTVILYDPWWNPAVEAQATDRAHRIGQDKPVFVHRIVAARSIEEKMEALKARKSALAEALFDHDGAPTSALTPADIDALLEA</sequence>
<proteinExistence type="predicted"/>
<gene>
    <name evidence="8" type="ORF">QR79_10570</name>
</gene>
<evidence type="ECO:0000256" key="3">
    <source>
        <dbReference type="SAM" id="Coils"/>
    </source>
</evidence>
<dbReference type="SMART" id="SM00490">
    <property type="entry name" value="HELICc"/>
    <property type="match status" value="1"/>
</dbReference>
<evidence type="ECO:0000313" key="9">
    <source>
        <dbReference type="Proteomes" id="UP000036471"/>
    </source>
</evidence>
<evidence type="ECO:0000256" key="4">
    <source>
        <dbReference type="SAM" id="MobiDB-lite"/>
    </source>
</evidence>
<dbReference type="CDD" id="cd18793">
    <property type="entry name" value="SF2_C_SNF"/>
    <property type="match status" value="1"/>
</dbReference>
<dbReference type="CDD" id="cd18012">
    <property type="entry name" value="DEXQc_arch_SWI2_SNF2"/>
    <property type="match status" value="1"/>
</dbReference>
<evidence type="ECO:0000313" key="8">
    <source>
        <dbReference type="EMBL" id="KMO24773.1"/>
    </source>
</evidence>
<dbReference type="Proteomes" id="UP000036471">
    <property type="component" value="Unassembled WGS sequence"/>
</dbReference>
<dbReference type="Pfam" id="PF00176">
    <property type="entry name" value="SNF2-rel_dom"/>
    <property type="match status" value="1"/>
</dbReference>
<evidence type="ECO:0000259" key="6">
    <source>
        <dbReference type="PROSITE" id="PS51192"/>
    </source>
</evidence>
<dbReference type="EMBL" id="JTHG01000072">
    <property type="protein sequence ID" value="KMO24773.1"/>
    <property type="molecule type" value="Genomic_DNA"/>
</dbReference>
<dbReference type="PROSITE" id="PS51194">
    <property type="entry name" value="HELICASE_CTER"/>
    <property type="match status" value="1"/>
</dbReference>
<dbReference type="Gene3D" id="3.40.50.300">
    <property type="entry name" value="P-loop containing nucleotide triphosphate hydrolases"/>
    <property type="match status" value="1"/>
</dbReference>
<dbReference type="Pfam" id="PF00271">
    <property type="entry name" value="Helicase_C"/>
    <property type="match status" value="1"/>
</dbReference>
<dbReference type="PROSITE" id="PS50966">
    <property type="entry name" value="ZF_SWIM"/>
    <property type="match status" value="1"/>
</dbReference>
<dbReference type="SUPFAM" id="SSF52540">
    <property type="entry name" value="P-loop containing nucleoside triphosphate hydrolases"/>
    <property type="match status" value="2"/>
</dbReference>
<dbReference type="PROSITE" id="PS51192">
    <property type="entry name" value="HELICASE_ATP_BIND_1"/>
    <property type="match status" value="1"/>
</dbReference>
<reference evidence="8 9" key="1">
    <citation type="submission" date="2014-11" db="EMBL/GenBank/DDBJ databases">
        <title>Comparative genomics of Methylobacterium species.</title>
        <authorList>
            <person name="Chaudhry V."/>
            <person name="Patil P.B."/>
        </authorList>
    </citation>
    <scope>NUCLEOTIDE SEQUENCE [LARGE SCALE GENOMIC DNA]</scope>
    <source>
        <strain evidence="8 9">SE3.6</strain>
    </source>
</reference>
<dbReference type="InterPro" id="IPR014001">
    <property type="entry name" value="Helicase_ATP-bd"/>
</dbReference>
<dbReference type="InterPro" id="IPR007527">
    <property type="entry name" value="Znf_SWIM"/>
</dbReference>
<keyword evidence="1" id="KW-0378">Hydrolase</keyword>
<keyword evidence="3" id="KW-0175">Coiled coil</keyword>
<evidence type="ECO:0000256" key="2">
    <source>
        <dbReference type="PROSITE-ProRule" id="PRU00325"/>
    </source>
</evidence>
<dbReference type="InterPro" id="IPR027417">
    <property type="entry name" value="P-loop_NTPase"/>
</dbReference>
<keyword evidence="2" id="KW-0863">Zinc-finger</keyword>
<dbReference type="SMART" id="SM00487">
    <property type="entry name" value="DEXDc"/>
    <property type="match status" value="1"/>
</dbReference>
<organism evidence="8 9">
    <name type="scientific">Methylobacterium indicum</name>
    <dbReference type="NCBI Taxonomy" id="1775910"/>
    <lineage>
        <taxon>Bacteria</taxon>
        <taxon>Pseudomonadati</taxon>
        <taxon>Pseudomonadota</taxon>
        <taxon>Alphaproteobacteria</taxon>
        <taxon>Hyphomicrobiales</taxon>
        <taxon>Methylobacteriaceae</taxon>
        <taxon>Methylobacterium</taxon>
    </lineage>
</organism>
<dbReference type="PANTHER" id="PTHR10799">
    <property type="entry name" value="SNF2/RAD54 HELICASE FAMILY"/>
    <property type="match status" value="1"/>
</dbReference>
<evidence type="ECO:0000259" key="5">
    <source>
        <dbReference type="PROSITE" id="PS50966"/>
    </source>
</evidence>
<comment type="caution">
    <text evidence="8">The sequence shown here is derived from an EMBL/GenBank/DDBJ whole genome shotgun (WGS) entry which is preliminary data.</text>
</comment>
<dbReference type="InterPro" id="IPR038718">
    <property type="entry name" value="SNF2-like_sf"/>
</dbReference>
<dbReference type="RefSeq" id="WP_048427439.1">
    <property type="nucleotide sequence ID" value="NZ_JTHF01000082.1"/>
</dbReference>